<name>A0AB36RJP3_9CORY</name>
<evidence type="ECO:0008006" key="5">
    <source>
        <dbReference type="Google" id="ProtNLM"/>
    </source>
</evidence>
<evidence type="ECO:0000313" key="3">
    <source>
        <dbReference type="EMBL" id="PAT10283.1"/>
    </source>
</evidence>
<keyword evidence="2" id="KW-0732">Signal</keyword>
<protein>
    <recommendedName>
        <fullName evidence="5">DUF4439 domain-containing protein</fullName>
    </recommendedName>
</protein>
<dbReference type="SUPFAM" id="SSF47240">
    <property type="entry name" value="Ferritin-like"/>
    <property type="match status" value="1"/>
</dbReference>
<accession>A0AB36RJP3</accession>
<sequence>MKKLVALAMSAPVALSLASCDALDVVGPRPNADLVALAQQAVADEQALGDAPLAHTRAMQAQQLFDEVERLCGTTESGELPSTCEVERTPGESAGNPDEVSAAEHAADALTEAAADVPEESVALVTAQAIDLRVAAGTEPPADADSADSTDSEITNEADLDAAREMLRREYAAQYGFSMATAYADDALDQRLEALRDASDERVRALVTALEPSGDVPEAAPGYAFEGVPAPADVASAGAYTQTQQQALVDQWRATAANAESPQFRRLAIQLAAEAQGA</sequence>
<dbReference type="Proteomes" id="UP000218041">
    <property type="component" value="Unassembled WGS sequence"/>
</dbReference>
<feature type="compositionally biased region" description="Acidic residues" evidence="1">
    <location>
        <begin position="145"/>
        <end position="156"/>
    </location>
</feature>
<dbReference type="RefSeq" id="WP_095555198.1">
    <property type="nucleotide sequence ID" value="NZ_NSGP01000008.1"/>
</dbReference>
<feature type="chain" id="PRO_5044256400" description="DUF4439 domain-containing protein" evidence="2">
    <location>
        <begin position="19"/>
        <end position="278"/>
    </location>
</feature>
<dbReference type="Gene3D" id="1.20.1260.10">
    <property type="match status" value="1"/>
</dbReference>
<feature type="region of interest" description="Disordered" evidence="1">
    <location>
        <begin position="76"/>
        <end position="104"/>
    </location>
</feature>
<feature type="region of interest" description="Disordered" evidence="1">
    <location>
        <begin position="137"/>
        <end position="156"/>
    </location>
</feature>
<evidence type="ECO:0000256" key="2">
    <source>
        <dbReference type="SAM" id="SignalP"/>
    </source>
</evidence>
<dbReference type="AlphaFoldDB" id="A0AB36RJP3"/>
<dbReference type="EMBL" id="NSGP01000008">
    <property type="protein sequence ID" value="PAT10283.1"/>
    <property type="molecule type" value="Genomic_DNA"/>
</dbReference>
<dbReference type="PROSITE" id="PS51257">
    <property type="entry name" value="PROKAR_LIPOPROTEIN"/>
    <property type="match status" value="1"/>
</dbReference>
<dbReference type="InterPro" id="IPR012347">
    <property type="entry name" value="Ferritin-like"/>
</dbReference>
<feature type="signal peptide" evidence="2">
    <location>
        <begin position="1"/>
        <end position="18"/>
    </location>
</feature>
<organism evidence="3 4">
    <name type="scientific">Corynebacterium hadale</name>
    <dbReference type="NCBI Taxonomy" id="2026255"/>
    <lineage>
        <taxon>Bacteria</taxon>
        <taxon>Bacillati</taxon>
        <taxon>Actinomycetota</taxon>
        <taxon>Actinomycetes</taxon>
        <taxon>Mycobacteriales</taxon>
        <taxon>Corynebacteriaceae</taxon>
        <taxon>Corynebacterium</taxon>
    </lineage>
</organism>
<evidence type="ECO:0000256" key="1">
    <source>
        <dbReference type="SAM" id="MobiDB-lite"/>
    </source>
</evidence>
<reference evidence="3 4" key="1">
    <citation type="submission" date="2017-08" db="EMBL/GenBank/DDBJ databases">
        <title>Whole genome sequences of 6 clinical strains closest to Corynebacterium imitans.</title>
        <authorList>
            <person name="Bernier A.-M."/>
            <person name="Burdz T."/>
            <person name="Bernard K."/>
        </authorList>
    </citation>
    <scope>NUCLEOTIDE SEQUENCE [LARGE SCALE GENOMIC DNA]</scope>
    <source>
        <strain evidence="3 4">NML92-0415</strain>
    </source>
</reference>
<evidence type="ECO:0000313" key="4">
    <source>
        <dbReference type="Proteomes" id="UP000218041"/>
    </source>
</evidence>
<proteinExistence type="predicted"/>
<gene>
    <name evidence="3" type="ORF">CKJ80_06825</name>
</gene>
<comment type="caution">
    <text evidence="3">The sequence shown here is derived from an EMBL/GenBank/DDBJ whole genome shotgun (WGS) entry which is preliminary data.</text>
</comment>
<dbReference type="InterPro" id="IPR009078">
    <property type="entry name" value="Ferritin-like_SF"/>
</dbReference>